<dbReference type="AlphaFoldDB" id="A0AAW0YKK9"/>
<dbReference type="RefSeq" id="XP_066802248.1">
    <property type="nucleotide sequence ID" value="XM_066946869.1"/>
</dbReference>
<dbReference type="PANTHER" id="PTHR39175">
    <property type="entry name" value="FAMILY PROTEIN, PUTATIVE (AFU_ORTHOLOGUE AFUA_3G15060)-RELATED"/>
    <property type="match status" value="1"/>
</dbReference>
<reference evidence="2 3" key="1">
    <citation type="journal article" date="2024" name="bioRxiv">
        <title>Comparative genomics of Cryptococcus and Kwoniella reveals pathogenesis evolution and contrasting karyotype dynamics via intercentromeric recombination or chromosome fusion.</title>
        <authorList>
            <person name="Coelho M.A."/>
            <person name="David-Palma M."/>
            <person name="Shea T."/>
            <person name="Bowers K."/>
            <person name="McGinley-Smith S."/>
            <person name="Mohammad A.W."/>
            <person name="Gnirke A."/>
            <person name="Yurkov A.M."/>
            <person name="Nowrousian M."/>
            <person name="Sun S."/>
            <person name="Cuomo C.A."/>
            <person name="Heitman J."/>
        </authorList>
    </citation>
    <scope>NUCLEOTIDE SEQUENCE [LARGE SCALE GENOMIC DNA]</scope>
    <source>
        <strain evidence="2 3">CBS 13917</strain>
    </source>
</reference>
<evidence type="ECO:0000313" key="2">
    <source>
        <dbReference type="EMBL" id="KAK8853062.1"/>
    </source>
</evidence>
<evidence type="ECO:0000313" key="3">
    <source>
        <dbReference type="Proteomes" id="UP001388673"/>
    </source>
</evidence>
<dbReference type="Proteomes" id="UP001388673">
    <property type="component" value="Unassembled WGS sequence"/>
</dbReference>
<dbReference type="KEGG" id="kne:92181021"/>
<dbReference type="InterPro" id="IPR029068">
    <property type="entry name" value="Glyas_Bleomycin-R_OHBP_Dase"/>
</dbReference>
<dbReference type="GeneID" id="92181021"/>
<dbReference type="SUPFAM" id="SSF54593">
    <property type="entry name" value="Glyoxalase/Bleomycin resistance protein/Dihydroxybiphenyl dioxygenase"/>
    <property type="match status" value="1"/>
</dbReference>
<accession>A0AAW0YKK9</accession>
<evidence type="ECO:0008006" key="4">
    <source>
        <dbReference type="Google" id="ProtNLM"/>
    </source>
</evidence>
<proteinExistence type="predicted"/>
<comment type="caution">
    <text evidence="2">The sequence shown here is derived from an EMBL/GenBank/DDBJ whole genome shotgun (WGS) entry which is preliminary data.</text>
</comment>
<dbReference type="EMBL" id="JBCAWK010000007">
    <property type="protein sequence ID" value="KAK8853062.1"/>
    <property type="molecule type" value="Genomic_DNA"/>
</dbReference>
<name>A0AAW0YKK9_9TREE</name>
<keyword evidence="3" id="KW-1185">Reference proteome</keyword>
<feature type="region of interest" description="Disordered" evidence="1">
    <location>
        <begin position="97"/>
        <end position="125"/>
    </location>
</feature>
<sequence length="141" mass="15645">MSLISGIAHVNLTVPQGSLHLADAFYRDTLGLQKAPVPQAQRDILAWYNMPGGQQIHISHPNNTSELLTDTSRQHPCFKIPSPDALSELQKRIWDHYKKGGEGAPKDADEPGAENSGSKGAEYPTRFFARDYSNNRLEFSL</sequence>
<feature type="compositionally biased region" description="Basic and acidic residues" evidence="1">
    <location>
        <begin position="97"/>
        <end position="109"/>
    </location>
</feature>
<dbReference type="PANTHER" id="PTHR39175:SF1">
    <property type="entry name" value="FAMILY PROTEIN, PUTATIVE (AFU_ORTHOLOGUE AFUA_3G15060)-RELATED"/>
    <property type="match status" value="1"/>
</dbReference>
<dbReference type="Gene3D" id="3.10.180.10">
    <property type="entry name" value="2,3-Dihydroxybiphenyl 1,2-Dioxygenase, domain 1"/>
    <property type="match status" value="1"/>
</dbReference>
<protein>
    <recommendedName>
        <fullName evidence="4">Glyoxalase family protein</fullName>
    </recommendedName>
</protein>
<organism evidence="2 3">
    <name type="scientific">Kwoniella newhampshirensis</name>
    <dbReference type="NCBI Taxonomy" id="1651941"/>
    <lineage>
        <taxon>Eukaryota</taxon>
        <taxon>Fungi</taxon>
        <taxon>Dikarya</taxon>
        <taxon>Basidiomycota</taxon>
        <taxon>Agaricomycotina</taxon>
        <taxon>Tremellomycetes</taxon>
        <taxon>Tremellales</taxon>
        <taxon>Cryptococcaceae</taxon>
        <taxon>Kwoniella</taxon>
    </lineage>
</organism>
<evidence type="ECO:0000256" key="1">
    <source>
        <dbReference type="SAM" id="MobiDB-lite"/>
    </source>
</evidence>
<gene>
    <name evidence="2" type="ORF">IAR55_003763</name>
</gene>